<evidence type="ECO:0000313" key="2">
    <source>
        <dbReference type="WBParaSite" id="nRc.2.0.1.t23139-RA"/>
    </source>
</evidence>
<dbReference type="AlphaFoldDB" id="A0A915J9I7"/>
<accession>A0A915J9I7</accession>
<sequence length="61" mass="6629">MAGLAADLLLIKNKDNNDQKYKQPALLCTVSMQISVDTNCNCVDSSQPGDRLCPSPTDTWS</sequence>
<reference evidence="2" key="1">
    <citation type="submission" date="2022-11" db="UniProtKB">
        <authorList>
            <consortium name="WormBaseParasite"/>
        </authorList>
    </citation>
    <scope>IDENTIFICATION</scope>
</reference>
<organism evidence="1 2">
    <name type="scientific">Romanomermis culicivorax</name>
    <name type="common">Nematode worm</name>
    <dbReference type="NCBI Taxonomy" id="13658"/>
    <lineage>
        <taxon>Eukaryota</taxon>
        <taxon>Metazoa</taxon>
        <taxon>Ecdysozoa</taxon>
        <taxon>Nematoda</taxon>
        <taxon>Enoplea</taxon>
        <taxon>Dorylaimia</taxon>
        <taxon>Mermithida</taxon>
        <taxon>Mermithoidea</taxon>
        <taxon>Mermithidae</taxon>
        <taxon>Romanomermis</taxon>
    </lineage>
</organism>
<protein>
    <submittedName>
        <fullName evidence="2">Uncharacterized protein</fullName>
    </submittedName>
</protein>
<proteinExistence type="predicted"/>
<keyword evidence="1" id="KW-1185">Reference proteome</keyword>
<evidence type="ECO:0000313" key="1">
    <source>
        <dbReference type="Proteomes" id="UP000887565"/>
    </source>
</evidence>
<dbReference type="Proteomes" id="UP000887565">
    <property type="component" value="Unplaced"/>
</dbReference>
<dbReference type="WBParaSite" id="nRc.2.0.1.t23139-RA">
    <property type="protein sequence ID" value="nRc.2.0.1.t23139-RA"/>
    <property type="gene ID" value="nRc.2.0.1.g23139"/>
</dbReference>
<name>A0A915J9I7_ROMCU</name>